<evidence type="ECO:0000256" key="1">
    <source>
        <dbReference type="ARBA" id="ARBA00022670"/>
    </source>
</evidence>
<dbReference type="SMART" id="SM00228">
    <property type="entry name" value="PDZ"/>
    <property type="match status" value="1"/>
</dbReference>
<evidence type="ECO:0000313" key="6">
    <source>
        <dbReference type="EMBL" id="TQM67767.1"/>
    </source>
</evidence>
<feature type="compositionally biased region" description="Polar residues" evidence="3">
    <location>
        <begin position="581"/>
        <end position="601"/>
    </location>
</feature>
<organism evidence="6 7">
    <name type="scientific">Actinomadura hallensis</name>
    <dbReference type="NCBI Taxonomy" id="337895"/>
    <lineage>
        <taxon>Bacteria</taxon>
        <taxon>Bacillati</taxon>
        <taxon>Actinomycetota</taxon>
        <taxon>Actinomycetes</taxon>
        <taxon>Streptosporangiales</taxon>
        <taxon>Thermomonosporaceae</taxon>
        <taxon>Actinomadura</taxon>
    </lineage>
</organism>
<evidence type="ECO:0000313" key="7">
    <source>
        <dbReference type="Proteomes" id="UP000316706"/>
    </source>
</evidence>
<dbReference type="InterPro" id="IPR036034">
    <property type="entry name" value="PDZ_sf"/>
</dbReference>
<dbReference type="SUPFAM" id="SSF50494">
    <property type="entry name" value="Trypsin-like serine proteases"/>
    <property type="match status" value="1"/>
</dbReference>
<comment type="caution">
    <text evidence="6">The sequence shown here is derived from an EMBL/GenBank/DDBJ whole genome shotgun (WGS) entry which is preliminary data.</text>
</comment>
<name>A0A543IB45_9ACTN</name>
<reference evidence="6 7" key="1">
    <citation type="submission" date="2019-06" db="EMBL/GenBank/DDBJ databases">
        <title>Sequencing the genomes of 1000 actinobacteria strains.</title>
        <authorList>
            <person name="Klenk H.-P."/>
        </authorList>
    </citation>
    <scope>NUCLEOTIDE SEQUENCE [LARGE SCALE GENOMIC DNA]</scope>
    <source>
        <strain evidence="6 7">DSM 45043</strain>
    </source>
</reference>
<gene>
    <name evidence="6" type="ORF">FHX41_1388</name>
</gene>
<dbReference type="SUPFAM" id="SSF50156">
    <property type="entry name" value="PDZ domain-like"/>
    <property type="match status" value="1"/>
</dbReference>
<proteinExistence type="predicted"/>
<keyword evidence="4" id="KW-1133">Transmembrane helix</keyword>
<feature type="region of interest" description="Disordered" evidence="3">
    <location>
        <begin position="576"/>
        <end position="601"/>
    </location>
</feature>
<dbReference type="PANTHER" id="PTHR43343">
    <property type="entry name" value="PEPTIDASE S12"/>
    <property type="match status" value="1"/>
</dbReference>
<feature type="compositionally biased region" description="Gly residues" evidence="3">
    <location>
        <begin position="209"/>
        <end position="222"/>
    </location>
</feature>
<dbReference type="InterPro" id="IPR001940">
    <property type="entry name" value="Peptidase_S1C"/>
</dbReference>
<evidence type="ECO:0000256" key="3">
    <source>
        <dbReference type="SAM" id="MobiDB-lite"/>
    </source>
</evidence>
<dbReference type="InterPro" id="IPR051201">
    <property type="entry name" value="Chloro_Bact_Ser_Proteases"/>
</dbReference>
<accession>A0A543IB45</accession>
<keyword evidence="4" id="KW-0812">Transmembrane</keyword>
<feature type="compositionally biased region" description="Pro residues" evidence="3">
    <location>
        <begin position="185"/>
        <end position="208"/>
    </location>
</feature>
<dbReference type="Gene3D" id="2.40.10.120">
    <property type="match status" value="1"/>
</dbReference>
<dbReference type="Pfam" id="PF13365">
    <property type="entry name" value="Trypsin_2"/>
    <property type="match status" value="1"/>
</dbReference>
<keyword evidence="2" id="KW-0378">Hydrolase</keyword>
<dbReference type="PANTHER" id="PTHR43343:SF3">
    <property type="entry name" value="PROTEASE DO-LIKE 8, CHLOROPLASTIC"/>
    <property type="match status" value="1"/>
</dbReference>
<feature type="region of interest" description="Disordered" evidence="3">
    <location>
        <begin position="274"/>
        <end position="296"/>
    </location>
</feature>
<keyword evidence="4" id="KW-0472">Membrane</keyword>
<dbReference type="EMBL" id="VFPO01000001">
    <property type="protein sequence ID" value="TQM67767.1"/>
    <property type="molecule type" value="Genomic_DNA"/>
</dbReference>
<dbReference type="Gene3D" id="2.30.42.10">
    <property type="match status" value="1"/>
</dbReference>
<dbReference type="Proteomes" id="UP000316706">
    <property type="component" value="Unassembled WGS sequence"/>
</dbReference>
<dbReference type="InterPro" id="IPR001478">
    <property type="entry name" value="PDZ"/>
</dbReference>
<sequence>MTEDNRGPAGAPAEDDDVVPGGEPGRRESAAPPETVTDRELPLERPADDSESEGGPETAGGNAESTGDAGDGRSAGDDDGDAAADRESGRDGDRLVAGGFAPPDSPFGGPPDTSEDVLSEGSDMAPREVPLQDASPSDMPQPPPPVQLDKPITEGPEDRPRPGFVPHHDPRGQQPYGGWPHQSPQGPPPPGGPVNPPPAPMGPPPGGPGPMGGFGAPPGGGPNWAPVPAPPSASRGGPGLGLLAVIGVIVALVAGALGAGIGVVATGGNEGPSISLGGGDSDSGGSEVPARPPDSVAGVAQRVLPSVVMIRSESSQGEVGGTGFIVNGGYIITNNHVVAGANGRPIEIVFNDKKTLPATVKGGDPSSDVAVLQPQGEHSLPALTVGDSSKIAVGDPVIAIGSPLGLQGSVTTGIVSSLNRAVPTRGEGGDAAFLNAIQTDAAINPGNSGGPLVDAKGRVIGINTAIATLGGSGLGEQPSGSIGLGFAIPINQGKRVAEEIIRSGTVRQARLGVLPDPRYQEGGARIMPEPVDGQEPVTKGGPADKAGLKPGDVITRIDDKPIEDATDLIAQIRSRAPGDQISVTYQRDGQESTVQVTLGSD</sequence>
<protein>
    <submittedName>
        <fullName evidence="6">Putative serine protease PepD</fullName>
    </submittedName>
</protein>
<feature type="domain" description="PDZ" evidence="5">
    <location>
        <begin position="537"/>
        <end position="589"/>
    </location>
</feature>
<dbReference type="RefSeq" id="WP_141966792.1">
    <property type="nucleotide sequence ID" value="NZ_VFPO01000001.1"/>
</dbReference>
<dbReference type="PROSITE" id="PS50106">
    <property type="entry name" value="PDZ"/>
    <property type="match status" value="1"/>
</dbReference>
<dbReference type="GO" id="GO:0006508">
    <property type="term" value="P:proteolysis"/>
    <property type="evidence" value="ECO:0007669"/>
    <property type="project" value="UniProtKB-KW"/>
</dbReference>
<dbReference type="PRINTS" id="PR00834">
    <property type="entry name" value="PROTEASES2C"/>
</dbReference>
<keyword evidence="7" id="KW-1185">Reference proteome</keyword>
<evidence type="ECO:0000259" key="5">
    <source>
        <dbReference type="PROSITE" id="PS50106"/>
    </source>
</evidence>
<feature type="compositionally biased region" description="Basic and acidic residues" evidence="3">
    <location>
        <begin position="83"/>
        <end position="94"/>
    </location>
</feature>
<feature type="compositionally biased region" description="Basic and acidic residues" evidence="3">
    <location>
        <begin position="36"/>
        <end position="48"/>
    </location>
</feature>
<dbReference type="GO" id="GO:0004252">
    <property type="term" value="F:serine-type endopeptidase activity"/>
    <property type="evidence" value="ECO:0007669"/>
    <property type="project" value="InterPro"/>
</dbReference>
<evidence type="ECO:0000256" key="2">
    <source>
        <dbReference type="ARBA" id="ARBA00022801"/>
    </source>
</evidence>
<keyword evidence="1 6" id="KW-0645">Protease</keyword>
<feature type="region of interest" description="Disordered" evidence="3">
    <location>
        <begin position="1"/>
        <end position="235"/>
    </location>
</feature>
<feature type="transmembrane region" description="Helical" evidence="4">
    <location>
        <begin position="240"/>
        <end position="265"/>
    </location>
</feature>
<feature type="region of interest" description="Disordered" evidence="3">
    <location>
        <begin position="517"/>
        <end position="552"/>
    </location>
</feature>
<dbReference type="Pfam" id="PF13180">
    <property type="entry name" value="PDZ_2"/>
    <property type="match status" value="1"/>
</dbReference>
<dbReference type="OrthoDB" id="73775at2"/>
<dbReference type="AlphaFoldDB" id="A0A543IB45"/>
<evidence type="ECO:0000256" key="4">
    <source>
        <dbReference type="SAM" id="Phobius"/>
    </source>
</evidence>
<dbReference type="InterPro" id="IPR009003">
    <property type="entry name" value="Peptidase_S1_PA"/>
</dbReference>
<feature type="compositionally biased region" description="Basic and acidic residues" evidence="3">
    <location>
        <begin position="156"/>
        <end position="171"/>
    </location>
</feature>